<dbReference type="OrthoDB" id="5183775at2"/>
<dbReference type="PANTHER" id="PTHR36925:SF1">
    <property type="entry name" value="COBALT-PRECORRIN-6A REDUCTASE"/>
    <property type="match status" value="1"/>
</dbReference>
<sequence length="278" mass="28656">MTRRVLVLGGTGEARRLATALVGAGAGAGAGEVLEVLYSLAGRVREPAVPPSCEVRVGGFGGPDGLAALLRARRITAIIDATHPFAARMSASAATASAATGVPLLVLRRPGWQEQPGDDWRRVPALPAAVALLDALAPASASQPGADAGQSTATLRVFLTTGRTDLALFASLHRPWFLSRSVEPPDGPVPPRLTVILDRGPFDVAAETELLRRHAIDVLVTKDSGGTMTAAKLTATRHLGVPVIMIDRPPTPPGVGVVGSVGDAVAWLTTHATTPGKR</sequence>
<dbReference type="AlphaFoldDB" id="A0A2I2KRJ1"/>
<dbReference type="RefSeq" id="WP_101831978.1">
    <property type="nucleotide sequence ID" value="NZ_FZMO01000149.1"/>
</dbReference>
<dbReference type="InterPro" id="IPR003723">
    <property type="entry name" value="Precorrin-6x_reduct"/>
</dbReference>
<name>A0A2I2KRJ1_9ACTN</name>
<evidence type="ECO:0000256" key="3">
    <source>
        <dbReference type="ARBA" id="ARBA00023002"/>
    </source>
</evidence>
<gene>
    <name evidence="4" type="primary">cobK</name>
    <name evidence="4" type="ORF">FRACA_2320007</name>
</gene>
<dbReference type="UniPathway" id="UPA00148"/>
<keyword evidence="2" id="KW-0169">Cobalamin biosynthesis</keyword>
<organism evidence="4 5">
    <name type="scientific">Frankia canadensis</name>
    <dbReference type="NCBI Taxonomy" id="1836972"/>
    <lineage>
        <taxon>Bacteria</taxon>
        <taxon>Bacillati</taxon>
        <taxon>Actinomycetota</taxon>
        <taxon>Actinomycetes</taxon>
        <taxon>Frankiales</taxon>
        <taxon>Frankiaceae</taxon>
        <taxon>Frankia</taxon>
    </lineage>
</organism>
<dbReference type="Proteomes" id="UP000234331">
    <property type="component" value="Unassembled WGS sequence"/>
</dbReference>
<dbReference type="PANTHER" id="PTHR36925">
    <property type="entry name" value="COBALT-PRECORRIN-6A REDUCTASE"/>
    <property type="match status" value="1"/>
</dbReference>
<protein>
    <submittedName>
        <fullName evidence="4">Precorrin-6A reductase</fullName>
        <ecNumber evidence="4">1.3.1.54</ecNumber>
    </submittedName>
</protein>
<dbReference type="PROSITE" id="PS51014">
    <property type="entry name" value="COBK_CBIJ"/>
    <property type="match status" value="1"/>
</dbReference>
<keyword evidence="5" id="KW-1185">Reference proteome</keyword>
<dbReference type="GO" id="GO:0016994">
    <property type="term" value="F:precorrin-6A reductase activity"/>
    <property type="evidence" value="ECO:0007669"/>
    <property type="project" value="UniProtKB-EC"/>
</dbReference>
<comment type="pathway">
    <text evidence="1">Cofactor biosynthesis; adenosylcobalamin biosynthesis.</text>
</comment>
<dbReference type="NCBIfam" id="TIGR00715">
    <property type="entry name" value="precor6x_red"/>
    <property type="match status" value="1"/>
</dbReference>
<reference evidence="4 5" key="1">
    <citation type="submission" date="2017-06" db="EMBL/GenBank/DDBJ databases">
        <authorList>
            <person name="Kim H.J."/>
            <person name="Triplett B.A."/>
        </authorList>
    </citation>
    <scope>NUCLEOTIDE SEQUENCE [LARGE SCALE GENOMIC DNA]</scope>
    <source>
        <strain evidence="4">FRACA_ARgP5</strain>
    </source>
</reference>
<evidence type="ECO:0000256" key="1">
    <source>
        <dbReference type="ARBA" id="ARBA00004953"/>
    </source>
</evidence>
<evidence type="ECO:0000313" key="5">
    <source>
        <dbReference type="Proteomes" id="UP000234331"/>
    </source>
</evidence>
<evidence type="ECO:0000313" key="4">
    <source>
        <dbReference type="EMBL" id="SNQ48272.1"/>
    </source>
</evidence>
<keyword evidence="3 4" id="KW-0560">Oxidoreductase</keyword>
<proteinExistence type="predicted"/>
<dbReference type="Pfam" id="PF02571">
    <property type="entry name" value="CbiJ"/>
    <property type="match status" value="1"/>
</dbReference>
<dbReference type="GO" id="GO:0009236">
    <property type="term" value="P:cobalamin biosynthetic process"/>
    <property type="evidence" value="ECO:0007669"/>
    <property type="project" value="UniProtKB-UniPathway"/>
</dbReference>
<dbReference type="EC" id="1.3.1.54" evidence="4"/>
<evidence type="ECO:0000256" key="2">
    <source>
        <dbReference type="ARBA" id="ARBA00022573"/>
    </source>
</evidence>
<dbReference type="EMBL" id="FZMO01000149">
    <property type="protein sequence ID" value="SNQ48272.1"/>
    <property type="molecule type" value="Genomic_DNA"/>
</dbReference>
<accession>A0A2I2KRJ1</accession>
<dbReference type="NCBIfam" id="NF005968">
    <property type="entry name" value="PRK08057.1-2"/>
    <property type="match status" value="1"/>
</dbReference>